<dbReference type="SMART" id="SM00382">
    <property type="entry name" value="AAA"/>
    <property type="match status" value="1"/>
</dbReference>
<dbReference type="PANTHER" id="PTHR42939:SF1">
    <property type="entry name" value="ABC TRANSPORTER ATP-BINDING PROTEIN ALBC-RELATED"/>
    <property type="match status" value="1"/>
</dbReference>
<feature type="domain" description="ABC transporter" evidence="4">
    <location>
        <begin position="4"/>
        <end position="226"/>
    </location>
</feature>
<accession>A0A134AJB2</accession>
<keyword evidence="3 5" id="KW-0067">ATP-binding</keyword>
<evidence type="ECO:0000256" key="1">
    <source>
        <dbReference type="ARBA" id="ARBA00022448"/>
    </source>
</evidence>
<evidence type="ECO:0000313" key="6">
    <source>
        <dbReference type="Proteomes" id="UP000070442"/>
    </source>
</evidence>
<dbReference type="InterPro" id="IPR027417">
    <property type="entry name" value="P-loop_NTPase"/>
</dbReference>
<sequence>MKATEIKNLTMEYRGNIVLDRFDLTLDEGHIVGLLGPNGAGKTTLLRILAGLEMNYKGDVAVFGNRPGPLTKSYVSYQPDHLPLPKDLTADDAIDLYKHFYDDFDKEKARKMLERFKLERDRRIREMSKGMRDKLQITLTLSRKAKLYLLDEPIGGVDPAAKQGVLDGILDGFDPEATLIISTHMVRDIEPIIDMAVMIGDGKVMIQDEADALREKYNTDLEAIFREVYRV</sequence>
<dbReference type="PROSITE" id="PS50893">
    <property type="entry name" value="ABC_TRANSPORTER_2"/>
    <property type="match status" value="1"/>
</dbReference>
<dbReference type="Gene3D" id="3.40.50.300">
    <property type="entry name" value="P-loop containing nucleotide triphosphate hydrolases"/>
    <property type="match status" value="1"/>
</dbReference>
<dbReference type="SUPFAM" id="SSF52540">
    <property type="entry name" value="P-loop containing nucleoside triphosphate hydrolases"/>
    <property type="match status" value="1"/>
</dbReference>
<keyword evidence="2" id="KW-0547">Nucleotide-binding</keyword>
<organism evidence="5 6">
    <name type="scientific">Aedoeadaptatus coxii</name>
    <dbReference type="NCBI Taxonomy" id="755172"/>
    <lineage>
        <taxon>Bacteria</taxon>
        <taxon>Bacillati</taxon>
        <taxon>Bacillota</taxon>
        <taxon>Tissierellia</taxon>
        <taxon>Tissierellales</taxon>
        <taxon>Peptoniphilaceae</taxon>
        <taxon>Aedoeadaptatus</taxon>
    </lineage>
</organism>
<dbReference type="InterPro" id="IPR003593">
    <property type="entry name" value="AAA+_ATPase"/>
</dbReference>
<dbReference type="Pfam" id="PF00005">
    <property type="entry name" value="ABC_tran"/>
    <property type="match status" value="1"/>
</dbReference>
<evidence type="ECO:0000313" key="5">
    <source>
        <dbReference type="EMBL" id="KXB67744.1"/>
    </source>
</evidence>
<comment type="caution">
    <text evidence="5">The sequence shown here is derived from an EMBL/GenBank/DDBJ whole genome shotgun (WGS) entry which is preliminary data.</text>
</comment>
<dbReference type="CDD" id="cd03230">
    <property type="entry name" value="ABC_DR_subfamily_A"/>
    <property type="match status" value="1"/>
</dbReference>
<dbReference type="GO" id="GO:0016887">
    <property type="term" value="F:ATP hydrolysis activity"/>
    <property type="evidence" value="ECO:0007669"/>
    <property type="project" value="InterPro"/>
</dbReference>
<dbReference type="PATRIC" id="fig|755172.3.peg.426"/>
<evidence type="ECO:0000259" key="4">
    <source>
        <dbReference type="PROSITE" id="PS50893"/>
    </source>
</evidence>
<keyword evidence="1" id="KW-0813">Transport</keyword>
<name>A0A134AJB2_9FIRM</name>
<reference evidence="6" key="1">
    <citation type="submission" date="2016-01" db="EMBL/GenBank/DDBJ databases">
        <authorList>
            <person name="Mitreva M."/>
            <person name="Pepin K.H."/>
            <person name="Mihindukulasuriya K.A."/>
            <person name="Fulton R."/>
            <person name="Fronick C."/>
            <person name="O'Laughlin M."/>
            <person name="Miner T."/>
            <person name="Herter B."/>
            <person name="Rosa B.A."/>
            <person name="Cordes M."/>
            <person name="Tomlinson C."/>
            <person name="Wollam A."/>
            <person name="Palsikar V.B."/>
            <person name="Mardis E.R."/>
            <person name="Wilson R.K."/>
        </authorList>
    </citation>
    <scope>NUCLEOTIDE SEQUENCE [LARGE SCALE GENOMIC DNA]</scope>
    <source>
        <strain evidence="6">DNF00729</strain>
    </source>
</reference>
<dbReference type="EMBL" id="LSDG01000014">
    <property type="protein sequence ID" value="KXB67744.1"/>
    <property type="molecule type" value="Genomic_DNA"/>
</dbReference>
<evidence type="ECO:0000256" key="3">
    <source>
        <dbReference type="ARBA" id="ARBA00022840"/>
    </source>
</evidence>
<dbReference type="OrthoDB" id="9804819at2"/>
<dbReference type="PANTHER" id="PTHR42939">
    <property type="entry name" value="ABC TRANSPORTER ATP-BINDING PROTEIN ALBC-RELATED"/>
    <property type="match status" value="1"/>
</dbReference>
<proteinExistence type="predicted"/>
<keyword evidence="6" id="KW-1185">Reference proteome</keyword>
<dbReference type="Proteomes" id="UP000070442">
    <property type="component" value="Unassembled WGS sequence"/>
</dbReference>
<evidence type="ECO:0000256" key="2">
    <source>
        <dbReference type="ARBA" id="ARBA00022741"/>
    </source>
</evidence>
<protein>
    <submittedName>
        <fullName evidence="5">ABC transporter, ATP-binding protein</fullName>
    </submittedName>
</protein>
<dbReference type="InterPro" id="IPR051782">
    <property type="entry name" value="ABC_Transporter_VariousFunc"/>
</dbReference>
<dbReference type="RefSeq" id="WP_068366942.1">
    <property type="nucleotide sequence ID" value="NZ_CAMYBE010000035.1"/>
</dbReference>
<dbReference type="STRING" id="755172.HMPREF1863_00445"/>
<dbReference type="GO" id="GO:0005524">
    <property type="term" value="F:ATP binding"/>
    <property type="evidence" value="ECO:0007669"/>
    <property type="project" value="UniProtKB-KW"/>
</dbReference>
<dbReference type="InterPro" id="IPR003439">
    <property type="entry name" value="ABC_transporter-like_ATP-bd"/>
</dbReference>
<gene>
    <name evidence="5" type="ORF">HMPREF1863_00445</name>
</gene>
<dbReference type="AlphaFoldDB" id="A0A134AJB2"/>